<dbReference type="Proteomes" id="UP000503464">
    <property type="component" value="Chromosome"/>
</dbReference>
<keyword evidence="1" id="KW-0732">Signal</keyword>
<gene>
    <name evidence="2" type="ORF">G9399_13585</name>
</gene>
<dbReference type="RefSeq" id="WP_065685012.1">
    <property type="nucleotide sequence ID" value="NZ_CAMKUK010000001.1"/>
</dbReference>
<evidence type="ECO:0000313" key="2">
    <source>
        <dbReference type="EMBL" id="QKJ59200.1"/>
    </source>
</evidence>
<reference evidence="3" key="1">
    <citation type="submission" date="2020-03" db="EMBL/GenBank/DDBJ databases">
        <title>Genome sequences of seven Enterobacteriaceae strains isolated from Canadian wastewater treatment facilities.</title>
        <authorList>
            <person name="Huang H."/>
            <person name="Chmara J.T."/>
            <person name="Duceppe M.-O."/>
        </authorList>
    </citation>
    <scope>NUCLEOTIDE SEQUENCE [LARGE SCALE GENOMIC DNA]</scope>
    <source>
        <strain evidence="3">Biosolid 3</strain>
    </source>
</reference>
<dbReference type="EMBL" id="CP054160">
    <property type="protein sequence ID" value="QKJ59200.1"/>
    <property type="molecule type" value="Genomic_DNA"/>
</dbReference>
<organism evidence="2 3">
    <name type="scientific">Serratia fonticola</name>
    <dbReference type="NCBI Taxonomy" id="47917"/>
    <lineage>
        <taxon>Bacteria</taxon>
        <taxon>Pseudomonadati</taxon>
        <taxon>Pseudomonadota</taxon>
        <taxon>Gammaproteobacteria</taxon>
        <taxon>Enterobacterales</taxon>
        <taxon>Yersiniaceae</taxon>
        <taxon>Serratia</taxon>
    </lineage>
</organism>
<feature type="signal peptide" evidence="1">
    <location>
        <begin position="1"/>
        <end position="20"/>
    </location>
</feature>
<evidence type="ECO:0000313" key="3">
    <source>
        <dbReference type="Proteomes" id="UP000503464"/>
    </source>
</evidence>
<evidence type="ECO:0008006" key="4">
    <source>
        <dbReference type="Google" id="ProtNLM"/>
    </source>
</evidence>
<evidence type="ECO:0000256" key="1">
    <source>
        <dbReference type="SAM" id="SignalP"/>
    </source>
</evidence>
<protein>
    <recommendedName>
        <fullName evidence="4">Lipoprotein</fullName>
    </recommendedName>
</protein>
<accession>A0AAE7JTT7</accession>
<proteinExistence type="predicted"/>
<name>A0AAE7JTT7_SERFO</name>
<sequence length="116" mass="12809">MNKRLFAVFPAIILSGCAATWEPLGTPTLPLQEANNLCDTESLAQYPVKNEVATRSVEKQVSLKCNKDDDGCNSSGYKYENKLGVESYPLDVNINSRKAAFTACMAKKGWKNTSWL</sequence>
<dbReference type="PROSITE" id="PS51257">
    <property type="entry name" value="PROKAR_LIPOPROTEIN"/>
    <property type="match status" value="1"/>
</dbReference>
<dbReference type="AlphaFoldDB" id="A0AAE7JTT7"/>
<feature type="chain" id="PRO_5041901095" description="Lipoprotein" evidence="1">
    <location>
        <begin position="21"/>
        <end position="116"/>
    </location>
</feature>